<dbReference type="Gene3D" id="3.30.710.10">
    <property type="entry name" value="Potassium Channel Kv1.1, Chain A"/>
    <property type="match status" value="1"/>
</dbReference>
<evidence type="ECO:0000313" key="5">
    <source>
        <dbReference type="EMBL" id="AMK61782.1"/>
    </source>
</evidence>
<dbReference type="SMR" id="A0A140E0F7"/>
<comment type="similarity">
    <text evidence="1">Belongs to the mimivirus BTB/WD family.</text>
</comment>
<protein>
    <submittedName>
        <fullName evidence="5">BTB/POZ domain and WD-repeat protein</fullName>
    </submittedName>
</protein>
<proteinExistence type="inferred from homology"/>
<dbReference type="GO" id="GO:0003723">
    <property type="term" value="F:RNA binding"/>
    <property type="evidence" value="ECO:0007669"/>
    <property type="project" value="TreeGrafter"/>
</dbReference>
<dbReference type="InterPro" id="IPR036322">
    <property type="entry name" value="WD40_repeat_dom_sf"/>
</dbReference>
<feature type="domain" description="BTB" evidence="4">
    <location>
        <begin position="14"/>
        <end position="85"/>
    </location>
</feature>
<dbReference type="Pfam" id="PF00400">
    <property type="entry name" value="WD40"/>
    <property type="match status" value="1"/>
</dbReference>
<organism evidence="5 6">
    <name type="scientific">Samba virus</name>
    <dbReference type="NCBI Taxonomy" id="1461100"/>
    <lineage>
        <taxon>Viruses</taxon>
        <taxon>Varidnaviria</taxon>
        <taxon>Bamfordvirae</taxon>
        <taxon>Nucleocytoviricota</taxon>
        <taxon>Megaviricetes</taxon>
        <taxon>Imitervirales</taxon>
        <taxon>Mimiviridae</taxon>
        <taxon>Megamimivirinae</taxon>
        <taxon>Mimivirus</taxon>
        <taxon>Mimivirus bradfordmassiliense</taxon>
    </lineage>
</organism>
<dbReference type="InterPro" id="IPR001680">
    <property type="entry name" value="WD40_rpt"/>
</dbReference>
<dbReference type="InterPro" id="IPR011333">
    <property type="entry name" value="SKP1/BTB/POZ_sf"/>
</dbReference>
<dbReference type="InterPro" id="IPR015943">
    <property type="entry name" value="WD40/YVTN_repeat-like_dom_sf"/>
</dbReference>
<dbReference type="Pfam" id="PF00651">
    <property type="entry name" value="BTB"/>
    <property type="match status" value="1"/>
</dbReference>
<name>A0A140E0F7_MIMIV</name>
<reference evidence="5 6" key="1">
    <citation type="journal article" date="2014" name="Virol. J.">
        <title>Samba virus: a novel mimivirus from a giant rain forest, the Brazilian Amazon.</title>
        <authorList>
            <person name="Campos R.K."/>
            <person name="Boratto P.V."/>
            <person name="Assis F.L."/>
            <person name="Aguiar E.R."/>
            <person name="Silva L.C."/>
            <person name="Albarnaz J.D."/>
            <person name="Dornas F.P."/>
            <person name="Trindade G.S."/>
            <person name="Ferreira P.P."/>
            <person name="Marques J.T."/>
            <person name="Robert C."/>
            <person name="Raoult D."/>
            <person name="Kroon E.G."/>
            <person name="La Scola B."/>
            <person name="Abrahao J.S."/>
        </authorList>
    </citation>
    <scope>NUCLEOTIDE SEQUENCE [LARGE SCALE GENOMIC DNA]</scope>
</reference>
<evidence type="ECO:0000259" key="4">
    <source>
        <dbReference type="PROSITE" id="PS50097"/>
    </source>
</evidence>
<keyword evidence="3" id="KW-0677">Repeat</keyword>
<evidence type="ECO:0000256" key="3">
    <source>
        <dbReference type="ARBA" id="ARBA00022737"/>
    </source>
</evidence>
<dbReference type="InterPro" id="IPR052234">
    <property type="entry name" value="U5_snRNP_Component"/>
</dbReference>
<dbReference type="PANTHER" id="PTHR44006">
    <property type="entry name" value="U5 SMALL NUCLEAR RIBONUCLEOPROTEIN 40 KDA PROTEIN"/>
    <property type="match status" value="1"/>
</dbReference>
<accession>A0A140E0F7</accession>
<evidence type="ECO:0000256" key="1">
    <source>
        <dbReference type="ARBA" id="ARBA00006497"/>
    </source>
</evidence>
<dbReference type="InterPro" id="IPR000210">
    <property type="entry name" value="BTB/POZ_dom"/>
</dbReference>
<dbReference type="SUPFAM" id="SSF54695">
    <property type="entry name" value="POZ domain"/>
    <property type="match status" value="1"/>
</dbReference>
<keyword evidence="2" id="KW-0853">WD repeat</keyword>
<evidence type="ECO:0000256" key="2">
    <source>
        <dbReference type="ARBA" id="ARBA00022574"/>
    </source>
</evidence>
<dbReference type="Proteomes" id="UP000240935">
    <property type="component" value="Segment"/>
</dbReference>
<dbReference type="PROSITE" id="PS50097">
    <property type="entry name" value="BTB"/>
    <property type="match status" value="1"/>
</dbReference>
<dbReference type="SMART" id="SM00320">
    <property type="entry name" value="WD40"/>
    <property type="match status" value="3"/>
</dbReference>
<dbReference type="PANTHER" id="PTHR44006:SF1">
    <property type="entry name" value="U5 SMALL NUCLEAR RIBONUCLEOPROTEIN 40 KDA PROTEIN"/>
    <property type="match status" value="1"/>
</dbReference>
<dbReference type="SUPFAM" id="SSF50978">
    <property type="entry name" value="WD40 repeat-like"/>
    <property type="match status" value="1"/>
</dbReference>
<evidence type="ECO:0000313" key="6">
    <source>
        <dbReference type="Proteomes" id="UP000240935"/>
    </source>
</evidence>
<sequence length="468" mass="54628">MDNLKVLFEENLFSDLQLIVEDSNESIVLNVHRNILYFSCDFFKKLLIGQFSETNDKSIKIIVHNAKITSCVIKNFYGIDDKLPEYPDWMYYLETYRCYDYFGMKIPVDKLLELTVPSEGFELLLQIVDLLDYCDELGHLIIRNLPLDYDINDLSKDFVTDLQRLSNEYQIICTKHHTIKIFNNKLYKPIKTIHHSENITSLCYDNNNKRIIYGDLKGTIYAYDFFSNKIIFNLQNIQTNKTLPNNVIHLAIINDKLISVYFDGKITVRNSLDGTLCYVIKLIENPFLFKVCPHTNCIFHFNTHGFTNVWSIDTGNLIHKLSQFTNTMFNTLKNDLIIFWRENNLILCNYPSMDEIGTLCKEYSFPPLVLLNKQHILVGCHNGLMDIWNLKKLTLVKSTQLFDVPIISMTYSPNGDQLIVANCDREVRILNSDNYEIIYTKNINKDNNNKLLTISLHDAEKIEKLNIL</sequence>
<dbReference type="Gene3D" id="2.130.10.10">
    <property type="entry name" value="YVTN repeat-like/Quinoprotein amine dehydrogenase"/>
    <property type="match status" value="2"/>
</dbReference>
<dbReference type="EMBL" id="KF959826">
    <property type="protein sequence ID" value="AMK61782.1"/>
    <property type="molecule type" value="Genomic_DNA"/>
</dbReference>
<dbReference type="CDD" id="cd18186">
    <property type="entry name" value="BTB_POZ_ZBTB_KLHL-like"/>
    <property type="match status" value="1"/>
</dbReference>